<protein>
    <submittedName>
        <fullName evidence="2">Caspase family protein</fullName>
    </submittedName>
</protein>
<dbReference type="EMBL" id="JAIRAU010000011">
    <property type="protein sequence ID" value="MBZ5710073.1"/>
    <property type="molecule type" value="Genomic_DNA"/>
</dbReference>
<comment type="caution">
    <text evidence="2">The sequence shown here is derived from an EMBL/GenBank/DDBJ whole genome shotgun (WGS) entry which is preliminary data.</text>
</comment>
<evidence type="ECO:0000313" key="3">
    <source>
        <dbReference type="Proteomes" id="UP001139031"/>
    </source>
</evidence>
<name>A0ABS7TPB4_9BACT</name>
<proteinExistence type="predicted"/>
<gene>
    <name evidence="2" type="ORF">K7C98_12485</name>
</gene>
<dbReference type="Gene3D" id="3.40.50.1460">
    <property type="match status" value="1"/>
</dbReference>
<dbReference type="Proteomes" id="UP001139031">
    <property type="component" value="Unassembled WGS sequence"/>
</dbReference>
<organism evidence="2 3">
    <name type="scientific">Nannocystis pusilla</name>
    <dbReference type="NCBI Taxonomy" id="889268"/>
    <lineage>
        <taxon>Bacteria</taxon>
        <taxon>Pseudomonadati</taxon>
        <taxon>Myxococcota</taxon>
        <taxon>Polyangia</taxon>
        <taxon>Nannocystales</taxon>
        <taxon>Nannocystaceae</taxon>
        <taxon>Nannocystis</taxon>
    </lineage>
</organism>
<dbReference type="RefSeq" id="WP_224191844.1">
    <property type="nucleotide sequence ID" value="NZ_JAIRAU010000011.1"/>
</dbReference>
<sequence>MTHRALLLGAAYGSLLHVPRSLDRLEAALGKHGFRPIERHLDLAPEALLARLERFAATVEVGDAVAVVYVGHGGHRHGLGYLRPSPGLRPVVGLELGARLAALLPTTSNVTLVLDCCHAAGVLEDPSHLDATALCRMVAAQCERIDRFEALPDEAPLEHVVQLLAAAAPENALEDHERACGLFSSALADVLEHCVGSEVAWHEVLDEMRLRMRTRPGGREQSPTLGGRHARRVPFSERESSLNYDDFACTLLRSGIHVEAGALAGITPTDRFAMRALGTPLGAAAPLASVTELGPDHAVLTPDGDSPPLPLGLPLRAVRTMPTRHPPPSRWQQLLDAIALSPRLPPAAFALRWGHIDHDTLTQLPEEGGRIGSDDDLWIAFGTRRSKYAYRLYFAVFHLGPDGRLTPLSPAHPQGLMLPCDHDFLLASRLAHGLAHADTLAWSKGQPPGAHALVVLISDRPIAVDTIARSIHEAFADPLAPPTTLYALARMNFSVIRGRVRDLSCHLRAP</sequence>
<accession>A0ABS7TPB4</accession>
<evidence type="ECO:0000259" key="1">
    <source>
        <dbReference type="Pfam" id="PF00656"/>
    </source>
</evidence>
<reference evidence="2" key="1">
    <citation type="submission" date="2021-08" db="EMBL/GenBank/DDBJ databases">
        <authorList>
            <person name="Stevens D.C."/>
        </authorList>
    </citation>
    <scope>NUCLEOTIDE SEQUENCE</scope>
    <source>
        <strain evidence="2">DSM 53165</strain>
    </source>
</reference>
<keyword evidence="3" id="KW-1185">Reference proteome</keyword>
<feature type="domain" description="Peptidase C14 caspase" evidence="1">
    <location>
        <begin position="22"/>
        <end position="225"/>
    </location>
</feature>
<dbReference type="InterPro" id="IPR011600">
    <property type="entry name" value="Pept_C14_caspase"/>
</dbReference>
<dbReference type="Pfam" id="PF00656">
    <property type="entry name" value="Peptidase_C14"/>
    <property type="match status" value="1"/>
</dbReference>
<evidence type="ECO:0000313" key="2">
    <source>
        <dbReference type="EMBL" id="MBZ5710073.1"/>
    </source>
</evidence>